<evidence type="ECO:0000313" key="2">
    <source>
        <dbReference type="EMBL" id="API59836.1"/>
    </source>
</evidence>
<gene>
    <name evidence="2" type="ORF">BSL82_11325</name>
</gene>
<dbReference type="Pfam" id="PF02830">
    <property type="entry name" value="V4R"/>
    <property type="match status" value="1"/>
</dbReference>
<dbReference type="RefSeq" id="WP_072597626.1">
    <property type="nucleotide sequence ID" value="NZ_CP018221.1"/>
</dbReference>
<protein>
    <recommendedName>
        <fullName evidence="1">4-vinyl reductase 4VR domain-containing protein</fullName>
    </recommendedName>
</protein>
<keyword evidence="3" id="KW-1185">Reference proteome</keyword>
<dbReference type="KEGG" id="sphj:BSL82_11325"/>
<dbReference type="InterPro" id="IPR024096">
    <property type="entry name" value="NO_sig/Golgi_transp_ligand-bd"/>
</dbReference>
<dbReference type="EMBL" id="CP018221">
    <property type="protein sequence ID" value="API59836.1"/>
    <property type="molecule type" value="Genomic_DNA"/>
</dbReference>
<sequence length="165" mass="17850">MPAQSFEFDTQTGSVRDGGIRYLMMRPDVLMGVGTALGSIDQFVNALTESAFQNARASFEVYRRNGLLDSDGALQRAGEFAARLGWGRWSVAYLENGNVEVIVRHSPFAYGIGRCDRPVCGPIVGVLRAVHLVALGAEARVAEIECAAQGSSTCRFRVEPQAPAR</sequence>
<dbReference type="PANTHER" id="PTHR35090">
    <property type="entry name" value="DNA-DIRECTED RNA POLYMERASE SUBUNIT I"/>
    <property type="match status" value="1"/>
</dbReference>
<dbReference type="SUPFAM" id="SSF111126">
    <property type="entry name" value="Ligand-binding domain in the NO signalling and Golgi transport"/>
    <property type="match status" value="1"/>
</dbReference>
<reference evidence="3" key="1">
    <citation type="submission" date="2016-11" db="EMBL/GenBank/DDBJ databases">
        <title>Complete Genome Sequence of alachlor-degrading Sphingomonas sp. strain JJ-A5.</title>
        <authorList>
            <person name="Lee H."/>
            <person name="Ka J.-O."/>
        </authorList>
    </citation>
    <scope>NUCLEOTIDE SEQUENCE [LARGE SCALE GENOMIC DNA]</scope>
    <source>
        <strain evidence="3">JJ-A5</strain>
    </source>
</reference>
<organism evidence="2 3">
    <name type="scientific">Tardibacter chloracetimidivorans</name>
    <dbReference type="NCBI Taxonomy" id="1921510"/>
    <lineage>
        <taxon>Bacteria</taxon>
        <taxon>Pseudomonadati</taxon>
        <taxon>Pseudomonadota</taxon>
        <taxon>Alphaproteobacteria</taxon>
        <taxon>Sphingomonadales</taxon>
        <taxon>Sphingomonadaceae</taxon>
        <taxon>Tardibacter</taxon>
    </lineage>
</organism>
<dbReference type="Proteomes" id="UP000182063">
    <property type="component" value="Chromosome"/>
</dbReference>
<dbReference type="OrthoDB" id="5417528at2"/>
<dbReference type="InterPro" id="IPR004096">
    <property type="entry name" value="V4R"/>
</dbReference>
<dbReference type="STRING" id="1921510.BSL82_11325"/>
<evidence type="ECO:0000313" key="3">
    <source>
        <dbReference type="Proteomes" id="UP000182063"/>
    </source>
</evidence>
<feature type="domain" description="4-vinyl reductase 4VR" evidence="1">
    <location>
        <begin position="98"/>
        <end position="160"/>
    </location>
</feature>
<dbReference type="PANTHER" id="PTHR35090:SF1">
    <property type="entry name" value="SLR0144 PROTEIN"/>
    <property type="match status" value="1"/>
</dbReference>
<accession>A0A1L3ZW03</accession>
<dbReference type="AlphaFoldDB" id="A0A1L3ZW03"/>
<dbReference type="Gene3D" id="3.30.1380.20">
    <property type="entry name" value="Trafficking protein particle complex subunit 3"/>
    <property type="match status" value="1"/>
</dbReference>
<evidence type="ECO:0000259" key="1">
    <source>
        <dbReference type="SMART" id="SM00989"/>
    </source>
</evidence>
<proteinExistence type="predicted"/>
<dbReference type="SMART" id="SM00989">
    <property type="entry name" value="V4R"/>
    <property type="match status" value="1"/>
</dbReference>
<name>A0A1L3ZW03_9SPHN</name>